<dbReference type="AlphaFoldDB" id="A0A7Y3WWY1"/>
<reference evidence="1 2" key="1">
    <citation type="submission" date="2018-11" db="EMBL/GenBank/DDBJ databases">
        <title>Genome sequencing and analysis.</title>
        <authorList>
            <person name="Huang Y.-T."/>
        </authorList>
    </citation>
    <scope>NUCLEOTIDE SEQUENCE [LARGE SCALE GENOMIC DNA]</scope>
    <source>
        <strain evidence="1 2">SHIN</strain>
    </source>
</reference>
<evidence type="ECO:0000313" key="2">
    <source>
        <dbReference type="Proteomes" id="UP000526233"/>
    </source>
</evidence>
<dbReference type="Proteomes" id="UP000526233">
    <property type="component" value="Unassembled WGS sequence"/>
</dbReference>
<protein>
    <submittedName>
        <fullName evidence="1">Uncharacterized protein</fullName>
    </submittedName>
</protein>
<comment type="caution">
    <text evidence="1">The sequence shown here is derived from an EMBL/GenBank/DDBJ whole genome shotgun (WGS) entry which is preliminary data.</text>
</comment>
<proteinExistence type="predicted"/>
<sequence length="241" mass="26267">MFLTKHCRPLDRERMLNGHFKIGSHKEYSKGEGTGALSDNAEGSGGFSVKGPLINFTGMVGTITFNDCSFVAATTGSSFVLEDDVNSLMFCASQGDYDPVRHVAIIKGDSSRSYAPNPDLTAYLTLDSEKLQIALTAATDEFFGARTRWIGIPVSYGERHEIIDAKDFRGATSLELTKRLAKQASLKPIKFASEEEYRFLMCLIADTPLPDILLTNELTESVNEAFKLSIVSAGDIYAGAV</sequence>
<evidence type="ECO:0000313" key="1">
    <source>
        <dbReference type="EMBL" id="NNV20638.1"/>
    </source>
</evidence>
<dbReference type="RefSeq" id="WP_171379909.1">
    <property type="nucleotide sequence ID" value="NZ_PKQI01000002.1"/>
</dbReference>
<dbReference type="EMBL" id="PKQI01000002">
    <property type="protein sequence ID" value="NNV20638.1"/>
    <property type="molecule type" value="Genomic_DNA"/>
</dbReference>
<organism evidence="1 2">
    <name type="scientific">Brucella pseudogrignonensis</name>
    <dbReference type="NCBI Taxonomy" id="419475"/>
    <lineage>
        <taxon>Bacteria</taxon>
        <taxon>Pseudomonadati</taxon>
        <taxon>Pseudomonadota</taxon>
        <taxon>Alphaproteobacteria</taxon>
        <taxon>Hyphomicrobiales</taxon>
        <taxon>Brucellaceae</taxon>
        <taxon>Brucella/Ochrobactrum group</taxon>
        <taxon>Brucella</taxon>
    </lineage>
</organism>
<accession>A0A7Y3WWY1</accession>
<name>A0A7Y3WWY1_9HYPH</name>
<gene>
    <name evidence="1" type="ORF">EHE22_09390</name>
</gene>